<sequence>MSLDPKEAAKAVKNALSHPPEAIKFHITTGYLKTLITLTFRVCLAVLLALVLVLYLFFTTFKNDPVLYTHMSLGGNE</sequence>
<keyword evidence="1" id="KW-0472">Membrane</keyword>
<dbReference type="InParanoid" id="Q4N0P5"/>
<comment type="caution">
    <text evidence="2">The sequence shown here is derived from an EMBL/GenBank/DDBJ whole genome shotgun (WGS) entry which is preliminary data.</text>
</comment>
<feature type="transmembrane region" description="Helical" evidence="1">
    <location>
        <begin position="38"/>
        <end position="58"/>
    </location>
</feature>
<protein>
    <submittedName>
        <fullName evidence="2">Uncharacterized protein</fullName>
    </submittedName>
</protein>
<organism evidence="2 3">
    <name type="scientific">Theileria parva</name>
    <name type="common">East coast fever infection agent</name>
    <dbReference type="NCBI Taxonomy" id="5875"/>
    <lineage>
        <taxon>Eukaryota</taxon>
        <taxon>Sar</taxon>
        <taxon>Alveolata</taxon>
        <taxon>Apicomplexa</taxon>
        <taxon>Aconoidasida</taxon>
        <taxon>Piroplasmida</taxon>
        <taxon>Theileriidae</taxon>
        <taxon>Theileria</taxon>
    </lineage>
</organism>
<proteinExistence type="predicted"/>
<dbReference type="Pfam" id="PF23529">
    <property type="entry name" value="Microp_apicomplexa_16"/>
    <property type="match status" value="1"/>
</dbReference>
<dbReference type="InterPro" id="IPR056355">
    <property type="entry name" value="Microp_apicomplexa_16"/>
</dbReference>
<gene>
    <name evidence="2" type="ordered locus">TP03_0068</name>
</gene>
<evidence type="ECO:0000313" key="3">
    <source>
        <dbReference type="Proteomes" id="UP000001949"/>
    </source>
</evidence>
<dbReference type="KEGG" id="tpv:TP03_0068"/>
<accession>Q4N0P5</accession>
<evidence type="ECO:0000256" key="1">
    <source>
        <dbReference type="SAM" id="Phobius"/>
    </source>
</evidence>
<name>Q4N0P5_THEPA</name>
<keyword evidence="3" id="KW-1185">Reference proteome</keyword>
<keyword evidence="1" id="KW-0812">Transmembrane</keyword>
<reference evidence="2 3" key="1">
    <citation type="journal article" date="2005" name="Science">
        <title>Genome sequence of Theileria parva, a bovine pathogen that transforms lymphocytes.</title>
        <authorList>
            <person name="Gardner M.J."/>
            <person name="Bishop R."/>
            <person name="Shah T."/>
            <person name="de Villiers E.P."/>
            <person name="Carlton J.M."/>
            <person name="Hall N."/>
            <person name="Ren Q."/>
            <person name="Paulsen I.T."/>
            <person name="Pain A."/>
            <person name="Berriman M."/>
            <person name="Wilson R.J.M."/>
            <person name="Sato S."/>
            <person name="Ralph S.A."/>
            <person name="Mann D.J."/>
            <person name="Xiong Z."/>
            <person name="Shallom S.J."/>
            <person name="Weidman J."/>
            <person name="Jiang L."/>
            <person name="Lynn J."/>
            <person name="Weaver B."/>
            <person name="Shoaibi A."/>
            <person name="Domingo A.R."/>
            <person name="Wasawo D."/>
            <person name="Crabtree J."/>
            <person name="Wortman J.R."/>
            <person name="Haas B."/>
            <person name="Angiuoli S.V."/>
            <person name="Creasy T.H."/>
            <person name="Lu C."/>
            <person name="Suh B."/>
            <person name="Silva J.C."/>
            <person name="Utterback T.R."/>
            <person name="Feldblyum T.V."/>
            <person name="Pertea M."/>
            <person name="Allen J."/>
            <person name="Nierman W.C."/>
            <person name="Taracha E.L.N."/>
            <person name="Salzberg S.L."/>
            <person name="White O.R."/>
            <person name="Fitzhugh H.A."/>
            <person name="Morzaria S."/>
            <person name="Venter J.C."/>
            <person name="Fraser C.M."/>
            <person name="Nene V."/>
        </authorList>
    </citation>
    <scope>NUCLEOTIDE SEQUENCE [LARGE SCALE GENOMIC DNA]</scope>
    <source>
        <strain evidence="2 3">Muguga</strain>
    </source>
</reference>
<dbReference type="Proteomes" id="UP000001949">
    <property type="component" value="Unassembled WGS sequence"/>
</dbReference>
<dbReference type="EMBL" id="AAGK01000005">
    <property type="protein sequence ID" value="EAN30804.1"/>
    <property type="molecule type" value="Genomic_DNA"/>
</dbReference>
<dbReference type="AlphaFoldDB" id="Q4N0P5"/>
<dbReference type="VEuPathDB" id="PiroplasmaDB:TpMuguga_03g00068"/>
<evidence type="ECO:0000313" key="2">
    <source>
        <dbReference type="EMBL" id="EAN30804.1"/>
    </source>
</evidence>
<keyword evidence="1" id="KW-1133">Transmembrane helix</keyword>